<dbReference type="Pfam" id="PF13238">
    <property type="entry name" value="AAA_18"/>
    <property type="match status" value="1"/>
</dbReference>
<accession>A0A1I2TLF9</accession>
<proteinExistence type="predicted"/>
<gene>
    <name evidence="1" type="ORF">SAMN02982927_02362</name>
</gene>
<dbReference type="Gene3D" id="3.40.50.300">
    <property type="entry name" value="P-loop containing nucleotide triphosphate hydrolases"/>
    <property type="match status" value="1"/>
</dbReference>
<evidence type="ECO:0000313" key="1">
    <source>
        <dbReference type="EMBL" id="SFG65710.1"/>
    </source>
</evidence>
<dbReference type="InterPro" id="IPR027417">
    <property type="entry name" value="P-loop_NTPase"/>
</dbReference>
<dbReference type="EMBL" id="FOOY01000016">
    <property type="protein sequence ID" value="SFG65710.1"/>
    <property type="molecule type" value="Genomic_DNA"/>
</dbReference>
<dbReference type="AlphaFoldDB" id="A0A1I2TLF9"/>
<dbReference type="RefSeq" id="WP_093673198.1">
    <property type="nucleotide sequence ID" value="NZ_FOOY01000016.1"/>
</dbReference>
<organism evidence="1 2">
    <name type="scientific">Sporolactobacillus nakayamae</name>
    <dbReference type="NCBI Taxonomy" id="269670"/>
    <lineage>
        <taxon>Bacteria</taxon>
        <taxon>Bacillati</taxon>
        <taxon>Bacillota</taxon>
        <taxon>Bacilli</taxon>
        <taxon>Bacillales</taxon>
        <taxon>Sporolactobacillaceae</taxon>
        <taxon>Sporolactobacillus</taxon>
    </lineage>
</organism>
<protein>
    <submittedName>
        <fullName evidence="1">Broad-specificity NMP kinase</fullName>
    </submittedName>
</protein>
<keyword evidence="1" id="KW-0418">Kinase</keyword>
<dbReference type="GO" id="GO:0016301">
    <property type="term" value="F:kinase activity"/>
    <property type="evidence" value="ECO:0007669"/>
    <property type="project" value="UniProtKB-KW"/>
</dbReference>
<reference evidence="2" key="1">
    <citation type="submission" date="2016-10" db="EMBL/GenBank/DDBJ databases">
        <authorList>
            <person name="Varghese N."/>
            <person name="Submissions S."/>
        </authorList>
    </citation>
    <scope>NUCLEOTIDE SEQUENCE [LARGE SCALE GENOMIC DNA]</scope>
    <source>
        <strain evidence="2">ATCC 700379</strain>
    </source>
</reference>
<name>A0A1I2TLF9_9BACL</name>
<evidence type="ECO:0000313" key="2">
    <source>
        <dbReference type="Proteomes" id="UP000198752"/>
    </source>
</evidence>
<dbReference type="STRING" id="269670.SAMN02982927_02362"/>
<dbReference type="Proteomes" id="UP000198752">
    <property type="component" value="Unassembled WGS sequence"/>
</dbReference>
<dbReference type="OrthoDB" id="9790407at2"/>
<keyword evidence="1" id="KW-0808">Transferase</keyword>
<keyword evidence="2" id="KW-1185">Reference proteome</keyword>
<sequence length="165" mass="18877">MKKLIMINGTMGVGKSTVSEQLSDQLMPSVYLDGDWCWKMNPWVFTEENKRMVIDNITHLLNAYLANSGFRYIIFCWVMHQEPIFEDILSHLHGDYELHKISLICSENVLRSHIMQDVQKGIRTVDSIEGSIARLELYKKMDTTKVDVSNLNASQAAEQIAGIVK</sequence>
<dbReference type="SUPFAM" id="SSF52540">
    <property type="entry name" value="P-loop containing nucleoside triphosphate hydrolases"/>
    <property type="match status" value="1"/>
</dbReference>